<dbReference type="RefSeq" id="WP_042244877.1">
    <property type="nucleotide sequence ID" value="NZ_CP138994.1"/>
</dbReference>
<protein>
    <submittedName>
        <fullName evidence="2">Uncharacterized protein</fullName>
    </submittedName>
</protein>
<proteinExistence type="predicted"/>
<evidence type="ECO:0000313" key="5">
    <source>
        <dbReference type="Proteomes" id="UP000029226"/>
    </source>
</evidence>
<dbReference type="EMBL" id="BBLG01000001">
    <property type="protein sequence ID" value="GAK74570.1"/>
    <property type="molecule type" value="Genomic_DNA"/>
</dbReference>
<feature type="chain" id="PRO_5007378397" evidence="1">
    <location>
        <begin position="20"/>
        <end position="121"/>
    </location>
</feature>
<evidence type="ECO:0000313" key="2">
    <source>
        <dbReference type="EMBL" id="GAK74570.1"/>
    </source>
</evidence>
<feature type="signal peptide" evidence="1">
    <location>
        <begin position="1"/>
        <end position="19"/>
    </location>
</feature>
<reference evidence="4 5" key="1">
    <citation type="journal article" date="2014" name="Genome Announc.">
        <title>Draft Genome Sequences of Marine Flavobacterium Nonlabens Strains NR17, NR24, NR27, NR32, NR33, and Ara13.</title>
        <authorList>
            <person name="Nakanishi M."/>
            <person name="Meirelles P."/>
            <person name="Suzuki R."/>
            <person name="Takatani N."/>
            <person name="Mino S."/>
            <person name="Suda W."/>
            <person name="Oshima K."/>
            <person name="Hattori M."/>
            <person name="Ohkuma M."/>
            <person name="Hosokawa M."/>
            <person name="Miyashita K."/>
            <person name="Thompson F.L."/>
            <person name="Niwa A."/>
            <person name="Sawabe T."/>
            <person name="Sawabe T."/>
        </authorList>
    </citation>
    <scope>NUCLEOTIDE SEQUENCE [LARGE SCALE GENOMIC DNA]</scope>
    <source>
        <strain evidence="2">JCM 19296</strain>
        <strain evidence="3">JCM 19314</strain>
        <strain evidence="4">JCM19296</strain>
        <strain evidence="5">JCM19314</strain>
    </source>
</reference>
<keyword evidence="1" id="KW-0732">Signal</keyword>
<evidence type="ECO:0000313" key="4">
    <source>
        <dbReference type="Proteomes" id="UP000028980"/>
    </source>
</evidence>
<accession>A0A081D6M4</accession>
<dbReference type="PROSITE" id="PS51257">
    <property type="entry name" value="PROKAR_LIPOPROTEIN"/>
    <property type="match status" value="1"/>
</dbReference>
<dbReference type="EMBL" id="BBMM01000001">
    <property type="protein sequence ID" value="GAK98436.1"/>
    <property type="molecule type" value="Genomic_DNA"/>
</dbReference>
<organism evidence="2 4">
    <name type="scientific">Nonlabens ulvanivorans</name>
    <name type="common">Persicivirga ulvanivorans</name>
    <dbReference type="NCBI Taxonomy" id="906888"/>
    <lineage>
        <taxon>Bacteria</taxon>
        <taxon>Pseudomonadati</taxon>
        <taxon>Bacteroidota</taxon>
        <taxon>Flavobacteriia</taxon>
        <taxon>Flavobacteriales</taxon>
        <taxon>Flavobacteriaceae</taxon>
        <taxon>Nonlabens</taxon>
    </lineage>
</organism>
<dbReference type="Proteomes" id="UP000029226">
    <property type="component" value="Unassembled WGS sequence"/>
</dbReference>
<comment type="caution">
    <text evidence="2">The sequence shown here is derived from an EMBL/GenBank/DDBJ whole genome shotgun (WGS) entry which is preliminary data.</text>
</comment>
<name>A0A081D6M4_NONUL</name>
<dbReference type="AlphaFoldDB" id="A0A081D6M4"/>
<evidence type="ECO:0000313" key="3">
    <source>
        <dbReference type="EMBL" id="GAK98436.1"/>
    </source>
</evidence>
<dbReference type="Proteomes" id="UP000028980">
    <property type="component" value="Unassembled WGS sequence"/>
</dbReference>
<gene>
    <name evidence="2" type="ORF">JCM19296_148</name>
    <name evidence="3" type="ORF">JCM19314_2467</name>
</gene>
<evidence type="ECO:0000256" key="1">
    <source>
        <dbReference type="SAM" id="SignalP"/>
    </source>
</evidence>
<sequence length="121" mass="13357">MKNLSIYLSILLISIVVTSCSTDFPRQEIETANLSGFIEGGNAGGIYGDAGLKITKDSIQMTDWPVSRLTTSLNALLDTTLIDKTSLTDFYTIQIENKGLLKQREFIDSLVVVLNKQDLIK</sequence>